<evidence type="ECO:0000256" key="1">
    <source>
        <dbReference type="ARBA" id="ARBA00000799"/>
    </source>
</evidence>
<evidence type="ECO:0000313" key="9">
    <source>
        <dbReference type="Proteomes" id="UP001220962"/>
    </source>
</evidence>
<dbReference type="InterPro" id="IPR005801">
    <property type="entry name" value="ADC_synthase"/>
</dbReference>
<evidence type="ECO:0000256" key="5">
    <source>
        <dbReference type="ARBA" id="ARBA00041564"/>
    </source>
</evidence>
<accession>A0AAX3N4I0</accession>
<keyword evidence="10" id="KW-1185">Reference proteome</keyword>
<dbReference type="InterPro" id="IPR004561">
    <property type="entry name" value="IsoChor_synthase"/>
</dbReference>
<dbReference type="AlphaFoldDB" id="A0AAX3N4I0"/>
<evidence type="ECO:0000259" key="6">
    <source>
        <dbReference type="Pfam" id="PF00425"/>
    </source>
</evidence>
<dbReference type="PANTHER" id="PTHR42839">
    <property type="entry name" value="ISOCHORISMATE SYNTHASE ENTC"/>
    <property type="match status" value="1"/>
</dbReference>
<evidence type="ECO:0000313" key="10">
    <source>
        <dbReference type="Proteomes" id="UP001221519"/>
    </source>
</evidence>
<proteinExistence type="inferred from homology"/>
<dbReference type="Gene3D" id="3.60.120.10">
    <property type="entry name" value="Anthranilate synthase"/>
    <property type="match status" value="1"/>
</dbReference>
<dbReference type="RefSeq" id="WP_047914025.1">
    <property type="nucleotide sequence ID" value="NZ_CP118101.1"/>
</dbReference>
<evidence type="ECO:0000256" key="3">
    <source>
        <dbReference type="ARBA" id="ARBA00012824"/>
    </source>
</evidence>
<feature type="domain" description="Chorismate-utilising enzyme C-terminal" evidence="6">
    <location>
        <begin position="126"/>
        <end position="397"/>
    </location>
</feature>
<gene>
    <name evidence="7" type="primary">dhbC</name>
    <name evidence="7" type="ORF">PUW23_11145</name>
    <name evidence="8" type="ORF">PUW25_10830</name>
</gene>
<dbReference type="GO" id="GO:0009697">
    <property type="term" value="P:salicylic acid biosynthetic process"/>
    <property type="evidence" value="ECO:0007669"/>
    <property type="project" value="TreeGrafter"/>
</dbReference>
<dbReference type="EC" id="5.4.4.2" evidence="3"/>
<name>A0AAX3N4I0_9BACL</name>
<evidence type="ECO:0000313" key="7">
    <source>
        <dbReference type="EMBL" id="WDH84726.1"/>
    </source>
</evidence>
<evidence type="ECO:0000256" key="2">
    <source>
        <dbReference type="ARBA" id="ARBA00005297"/>
    </source>
</evidence>
<protein>
    <recommendedName>
        <fullName evidence="3">isochorismate synthase</fullName>
        <ecNumber evidence="3">5.4.4.2</ecNumber>
    </recommendedName>
    <alternativeName>
        <fullName evidence="5">Isochorismate mutase</fullName>
    </alternativeName>
</protein>
<sequence length="420" mass="46263">MKTGVKEVSPSQQLLEQYTPGENFFFATHNHTLLTEGCALRVLTNGEVRDWKELAEQATEILRIQEQSTGKPCILVGAVPFDCNDPVQLYIPSSFRQAEGLTFTNETPQHELNLSDYTATPVPEPEVYQEGVTRLLEHIRQGRVNKAVLARSLQLVSDRPVDARALLHQLAAQNTSGYTFAVPLETKRISPPHDEHEALHQESGTTLLGASPELLVSKKGLEVISSPLAGSIPRSDDPEEDRKRAAGLMESVKDLHEHAFVTRAVAEALRPYCKQLEVPDRPSLVATETMWHLATTIRGELLSSDTSSLELAYALHPTPAICGTPTDEARELIKELEGFDRGYYSGTVGWCNAAGDGEWAVTIRCAEVGKRYIRLYAGAGIVEGSRPEDELRETSAKMGTFLKAIGFKNETETMVNKEGV</sequence>
<evidence type="ECO:0000313" key="8">
    <source>
        <dbReference type="EMBL" id="WDI04408.1"/>
    </source>
</evidence>
<comment type="similarity">
    <text evidence="2">Belongs to the isochorismate synthase family.</text>
</comment>
<dbReference type="EMBL" id="CP118108">
    <property type="protein sequence ID" value="WDI04408.1"/>
    <property type="molecule type" value="Genomic_DNA"/>
</dbReference>
<dbReference type="GO" id="GO:0008909">
    <property type="term" value="F:isochorismate synthase activity"/>
    <property type="evidence" value="ECO:0007669"/>
    <property type="project" value="UniProtKB-EC"/>
</dbReference>
<keyword evidence="4" id="KW-0413">Isomerase</keyword>
<comment type="catalytic activity">
    <reaction evidence="1">
        <text>chorismate = isochorismate</text>
        <dbReference type="Rhea" id="RHEA:18985"/>
        <dbReference type="ChEBI" id="CHEBI:29748"/>
        <dbReference type="ChEBI" id="CHEBI:29780"/>
        <dbReference type="EC" id="5.4.4.2"/>
    </reaction>
</comment>
<dbReference type="SUPFAM" id="SSF56322">
    <property type="entry name" value="ADC synthase"/>
    <property type="match status" value="1"/>
</dbReference>
<dbReference type="PANTHER" id="PTHR42839:SF2">
    <property type="entry name" value="ISOCHORISMATE SYNTHASE ENTC"/>
    <property type="match status" value="1"/>
</dbReference>
<organism evidence="7 9">
    <name type="scientific">Paenibacillus urinalis</name>
    <dbReference type="NCBI Taxonomy" id="521520"/>
    <lineage>
        <taxon>Bacteria</taxon>
        <taxon>Bacillati</taxon>
        <taxon>Bacillota</taxon>
        <taxon>Bacilli</taxon>
        <taxon>Bacillales</taxon>
        <taxon>Paenibacillaceae</taxon>
        <taxon>Paenibacillus</taxon>
    </lineage>
</organism>
<dbReference type="NCBIfam" id="TIGR00543">
    <property type="entry name" value="isochor_syn"/>
    <property type="match status" value="1"/>
</dbReference>
<dbReference type="NCBIfam" id="NF005380">
    <property type="entry name" value="PRK06923.1"/>
    <property type="match status" value="1"/>
</dbReference>
<dbReference type="EMBL" id="CP118101">
    <property type="protein sequence ID" value="WDH84726.1"/>
    <property type="molecule type" value="Genomic_DNA"/>
</dbReference>
<dbReference type="Pfam" id="PF00425">
    <property type="entry name" value="Chorismate_bind"/>
    <property type="match status" value="1"/>
</dbReference>
<dbReference type="Proteomes" id="UP001220962">
    <property type="component" value="Chromosome"/>
</dbReference>
<dbReference type="InterPro" id="IPR015890">
    <property type="entry name" value="Chorismate_C"/>
</dbReference>
<reference evidence="7 10" key="1">
    <citation type="submission" date="2023-02" db="EMBL/GenBank/DDBJ databases">
        <title>Pathogen: clinical or host-associated sample.</title>
        <authorList>
            <person name="Hergert J."/>
            <person name="Casey R."/>
            <person name="Wagner J."/>
            <person name="Young E.L."/>
            <person name="Oakeson K.F."/>
        </authorList>
    </citation>
    <scope>NUCLEOTIDE SEQUENCE</scope>
    <source>
        <strain evidence="8 10">2022CK-00829</strain>
        <strain evidence="7">2022CK-00830</strain>
    </source>
</reference>
<dbReference type="Proteomes" id="UP001221519">
    <property type="component" value="Chromosome"/>
</dbReference>
<evidence type="ECO:0000256" key="4">
    <source>
        <dbReference type="ARBA" id="ARBA00023235"/>
    </source>
</evidence>